<dbReference type="Proteomes" id="UP000799440">
    <property type="component" value="Unassembled WGS sequence"/>
</dbReference>
<evidence type="ECO:0000256" key="1">
    <source>
        <dbReference type="SAM" id="Phobius"/>
    </source>
</evidence>
<feature type="transmembrane region" description="Helical" evidence="1">
    <location>
        <begin position="530"/>
        <end position="552"/>
    </location>
</feature>
<feature type="transmembrane region" description="Helical" evidence="1">
    <location>
        <begin position="1126"/>
        <end position="1148"/>
    </location>
</feature>
<keyword evidence="1" id="KW-0472">Membrane</keyword>
<sequence length="1249" mass="140813">MDSIDLKSSHANVLITTSPTSSPLQQRLLSLFCWHHKDEDSPKQHRSWRPNAYKSRVLFTAALLCWGLIAAVHTLLIRSQRDGGIITIPRDEESPTSLATTFLYLYLPTIIAITLSIFWSWIDLQIKRVEPYYQLSKPGGAPGKDSLLLEYPFDFIPFVPFSAMKDRHWAVFWASTAIVVVTWGLVPVQAGIFTTEAVSHVSKNIALVSTGFMHADVQNTTLNARHLHSAHNIVWFNESLPPYMTREYALAPFKMAHGTVPVSVVNETWTAPTRLYSVDIDCEEAHMSLTPEEIPYWHGDNCSTNAMSVGNNTIGDGLGSMGMEHKEFASHYIGYYSTDFATWYLQGVCEDLDARNRFLALFGRNKQRDEDPPQNATGLFCRSFFYEQEVMATVQAESRAPLTVTPMGPKQAVAEDKLNHRWFLFGMQAGVVPGRGDLPLDQFPSQMQRLANLPLDSWAGDYFPQFAVGASGPPMEKYLDPEGLRASYETAYRILFSRLMVEVLDQDFNETVEKSGEVAFVTRAVTVVPVFAYIVEGLLGFISLCAIVLMWISRKRQRYWKLSSDPSTIASIMSLVAEDEPLLREFSGLDRSNMKDTERFWKNMKFHLHTVNGTYRISATDDSSAPLLKSNSEKEETANPVRPKEFGTAVVLVFMTIQVCIAILLAVLWARSRSHGLPRSSNRALVRQIVENYIPTAVATMIEPAWILFNRLLCMLQPLEELRKGNATPRRSIAADYSSLPPQLSIFRAMRNSHFKLAAVCMMALLANLLAVAFSGLFEERDTVIPRTVTFPAPYKARFSEALGGPEAFSDHWMLAESNYSAGTSLPQWTDDRFFYVPFFRPGAFTGTQALNARTTAFGSSLECSRIDKSQYKAEFFISFVGSDNVTRSFATLDFNLPNSSGGNTTCRMEDQFQNYLRWSYDYPEDSALEWRPPVLARANATYEEQKFCNSTTILAWTRSPASLDLSTWDDRTALFITCKPNMLVGEADVLVDPDGRVLNVENVSTTADISGDTLERYFSEDPETLLRKVDFFQSGMQVWHNDSFASDYMNHFIRKHFNDSRLLDPKLPAPTLQDVTERLYPVYSKIWAIWLATYYERALVPATEEDPRIVTGETHEVHIRLYLSFPLFIVSECILAAYAFVALIIYIGRPGKFLPRLPTSIAAVIGLFAASTAVREFKHTSQLSNRKRRRLLEQSGNRYGYGTFVGADGELHIGIEKHPIVSVAPIPGILKRFTSGLSKSPTYEKLMK</sequence>
<dbReference type="AlphaFoldDB" id="A0A6A6UZR9"/>
<feature type="transmembrane region" description="Helical" evidence="1">
    <location>
        <begin position="649"/>
        <end position="670"/>
    </location>
</feature>
<dbReference type="InterPro" id="IPR021840">
    <property type="entry name" value="DUF3433"/>
</dbReference>
<evidence type="ECO:0000313" key="3">
    <source>
        <dbReference type="Proteomes" id="UP000799440"/>
    </source>
</evidence>
<organism evidence="2 3">
    <name type="scientific">Sporormia fimetaria CBS 119925</name>
    <dbReference type="NCBI Taxonomy" id="1340428"/>
    <lineage>
        <taxon>Eukaryota</taxon>
        <taxon>Fungi</taxon>
        <taxon>Dikarya</taxon>
        <taxon>Ascomycota</taxon>
        <taxon>Pezizomycotina</taxon>
        <taxon>Dothideomycetes</taxon>
        <taxon>Pleosporomycetidae</taxon>
        <taxon>Pleosporales</taxon>
        <taxon>Sporormiaceae</taxon>
        <taxon>Sporormia</taxon>
    </lineage>
</organism>
<dbReference type="OrthoDB" id="3248909at2759"/>
<feature type="transmembrane region" description="Helical" evidence="1">
    <location>
        <begin position="757"/>
        <end position="778"/>
    </location>
</feature>
<keyword evidence="1" id="KW-1133">Transmembrane helix</keyword>
<evidence type="ECO:0000313" key="2">
    <source>
        <dbReference type="EMBL" id="KAF2743243.1"/>
    </source>
</evidence>
<keyword evidence="3" id="KW-1185">Reference proteome</keyword>
<dbReference type="PANTHER" id="PTHR37544">
    <property type="entry name" value="SPRAY-RELATED"/>
    <property type="match status" value="1"/>
</dbReference>
<feature type="transmembrane region" description="Helical" evidence="1">
    <location>
        <begin position="1160"/>
        <end position="1178"/>
    </location>
</feature>
<dbReference type="PANTHER" id="PTHR37544:SF3">
    <property type="entry name" value="SPRAY"/>
    <property type="match status" value="1"/>
</dbReference>
<name>A0A6A6UZR9_9PLEO</name>
<proteinExistence type="predicted"/>
<dbReference type="EMBL" id="MU006599">
    <property type="protein sequence ID" value="KAF2743243.1"/>
    <property type="molecule type" value="Genomic_DNA"/>
</dbReference>
<gene>
    <name evidence="2" type="ORF">M011DRAFT_461863</name>
</gene>
<accession>A0A6A6UZR9</accession>
<keyword evidence="1" id="KW-0812">Transmembrane</keyword>
<reference evidence="2" key="1">
    <citation type="journal article" date="2020" name="Stud. Mycol.">
        <title>101 Dothideomycetes genomes: a test case for predicting lifestyles and emergence of pathogens.</title>
        <authorList>
            <person name="Haridas S."/>
            <person name="Albert R."/>
            <person name="Binder M."/>
            <person name="Bloem J."/>
            <person name="Labutti K."/>
            <person name="Salamov A."/>
            <person name="Andreopoulos B."/>
            <person name="Baker S."/>
            <person name="Barry K."/>
            <person name="Bills G."/>
            <person name="Bluhm B."/>
            <person name="Cannon C."/>
            <person name="Castanera R."/>
            <person name="Culley D."/>
            <person name="Daum C."/>
            <person name="Ezra D."/>
            <person name="Gonzalez J."/>
            <person name="Henrissat B."/>
            <person name="Kuo A."/>
            <person name="Liang C."/>
            <person name="Lipzen A."/>
            <person name="Lutzoni F."/>
            <person name="Magnuson J."/>
            <person name="Mondo S."/>
            <person name="Nolan M."/>
            <person name="Ohm R."/>
            <person name="Pangilinan J."/>
            <person name="Park H.-J."/>
            <person name="Ramirez L."/>
            <person name="Alfaro M."/>
            <person name="Sun H."/>
            <person name="Tritt A."/>
            <person name="Yoshinaga Y."/>
            <person name="Zwiers L.-H."/>
            <person name="Turgeon B."/>
            <person name="Goodwin S."/>
            <person name="Spatafora J."/>
            <person name="Crous P."/>
            <person name="Grigoriev I."/>
        </authorList>
    </citation>
    <scope>NUCLEOTIDE SEQUENCE</scope>
    <source>
        <strain evidence="2">CBS 119925</strain>
    </source>
</reference>
<feature type="transmembrane region" description="Helical" evidence="1">
    <location>
        <begin position="169"/>
        <end position="186"/>
    </location>
</feature>
<protein>
    <submittedName>
        <fullName evidence="2">Uncharacterized protein</fullName>
    </submittedName>
</protein>
<dbReference type="Pfam" id="PF11915">
    <property type="entry name" value="DUF3433"/>
    <property type="match status" value="2"/>
</dbReference>
<feature type="transmembrane region" description="Helical" evidence="1">
    <location>
        <begin position="97"/>
        <end position="122"/>
    </location>
</feature>
<feature type="transmembrane region" description="Helical" evidence="1">
    <location>
        <begin position="57"/>
        <end position="77"/>
    </location>
</feature>